<dbReference type="PROSITE" id="PS50835">
    <property type="entry name" value="IG_LIKE"/>
    <property type="match status" value="1"/>
</dbReference>
<sequence>SCLLVFNGSSSKPSPIITIETKNLIRVAIELADTIVSGTTIKPLNNTEVILKCKVTLSASASGAVTYSWLKNDKV</sequence>
<evidence type="ECO:0000259" key="1">
    <source>
        <dbReference type="PROSITE" id="PS50835"/>
    </source>
</evidence>
<feature type="non-terminal residue" evidence="2">
    <location>
        <position position="1"/>
    </location>
</feature>
<feature type="domain" description="Ig-like" evidence="1">
    <location>
        <begin position="15"/>
        <end position="75"/>
    </location>
</feature>
<gene>
    <name evidence="2" type="primary">ORF29808</name>
</gene>
<dbReference type="AlphaFoldDB" id="A0A0B6YM87"/>
<proteinExistence type="predicted"/>
<accession>A0A0B6YM87</accession>
<dbReference type="EMBL" id="HACG01010432">
    <property type="protein sequence ID" value="CEK57297.1"/>
    <property type="molecule type" value="Transcribed_RNA"/>
</dbReference>
<evidence type="ECO:0000313" key="2">
    <source>
        <dbReference type="EMBL" id="CEK57297.1"/>
    </source>
</evidence>
<feature type="non-terminal residue" evidence="2">
    <location>
        <position position="75"/>
    </location>
</feature>
<organism evidence="2">
    <name type="scientific">Arion vulgaris</name>
    <dbReference type="NCBI Taxonomy" id="1028688"/>
    <lineage>
        <taxon>Eukaryota</taxon>
        <taxon>Metazoa</taxon>
        <taxon>Spiralia</taxon>
        <taxon>Lophotrochozoa</taxon>
        <taxon>Mollusca</taxon>
        <taxon>Gastropoda</taxon>
        <taxon>Heterobranchia</taxon>
        <taxon>Euthyneura</taxon>
        <taxon>Panpulmonata</taxon>
        <taxon>Eupulmonata</taxon>
        <taxon>Stylommatophora</taxon>
        <taxon>Helicina</taxon>
        <taxon>Arionoidea</taxon>
        <taxon>Arionidae</taxon>
        <taxon>Arion</taxon>
    </lineage>
</organism>
<dbReference type="InterPro" id="IPR007110">
    <property type="entry name" value="Ig-like_dom"/>
</dbReference>
<protein>
    <recommendedName>
        <fullName evidence="1">Ig-like domain-containing protein</fullName>
    </recommendedName>
</protein>
<name>A0A0B6YM87_9EUPU</name>
<reference evidence="2" key="1">
    <citation type="submission" date="2014-12" db="EMBL/GenBank/DDBJ databases">
        <title>Insight into the proteome of Arion vulgaris.</title>
        <authorList>
            <person name="Aradska J."/>
            <person name="Bulat T."/>
            <person name="Smidak R."/>
            <person name="Sarate P."/>
            <person name="Gangsoo J."/>
            <person name="Sialana F."/>
            <person name="Bilban M."/>
            <person name="Lubec G."/>
        </authorList>
    </citation>
    <scope>NUCLEOTIDE SEQUENCE</scope>
    <source>
        <tissue evidence="2">Skin</tissue>
    </source>
</reference>